<evidence type="ECO:0000313" key="1">
    <source>
        <dbReference type="EMBL" id="ABW32829.1"/>
    </source>
</evidence>
<dbReference type="AlphaFoldDB" id="A8ZP93"/>
<gene>
    <name evidence="1" type="ordered locus">AM1_E0059</name>
</gene>
<dbReference type="KEGG" id="amr:AM1_E0059"/>
<geneLocation type="plasmid" evidence="1 2">
    <name>pREB5</name>
</geneLocation>
<reference evidence="1 2" key="1">
    <citation type="journal article" date="2008" name="Proc. Natl. Acad. Sci. U.S.A.">
        <title>Niche adaptation and genome expansion in the chlorophyll d-producing cyanobacterium Acaryochloris marina.</title>
        <authorList>
            <person name="Swingley W.D."/>
            <person name="Chen M."/>
            <person name="Cheung P.C."/>
            <person name="Conrad A.L."/>
            <person name="Dejesa L.C."/>
            <person name="Hao J."/>
            <person name="Honchak B.M."/>
            <person name="Karbach L.E."/>
            <person name="Kurdoglu A."/>
            <person name="Lahiri S."/>
            <person name="Mastrian S.D."/>
            <person name="Miyashita H."/>
            <person name="Page L."/>
            <person name="Ramakrishna P."/>
            <person name="Satoh S."/>
            <person name="Sattley W.M."/>
            <person name="Shimada Y."/>
            <person name="Taylor H.L."/>
            <person name="Tomo T."/>
            <person name="Tsuchiya T."/>
            <person name="Wang Z.T."/>
            <person name="Raymond J."/>
            <person name="Mimuro M."/>
            <person name="Blankenship R.E."/>
            <person name="Touchman J.W."/>
        </authorList>
    </citation>
    <scope>NUCLEOTIDE SEQUENCE [LARGE SCALE GENOMIC DNA]</scope>
    <source>
        <strain evidence="2">MBIC 11017</strain>
        <plasmid evidence="2">Plasmid pREB5</plasmid>
    </source>
</reference>
<dbReference type="HOGENOM" id="CLU_3178855_0_0_3"/>
<organism evidence="1 2">
    <name type="scientific">Acaryochloris marina (strain MBIC 11017)</name>
    <dbReference type="NCBI Taxonomy" id="329726"/>
    <lineage>
        <taxon>Bacteria</taxon>
        <taxon>Bacillati</taxon>
        <taxon>Cyanobacteriota</taxon>
        <taxon>Cyanophyceae</taxon>
        <taxon>Acaryochloridales</taxon>
        <taxon>Acaryochloridaceae</taxon>
        <taxon>Acaryochloris</taxon>
    </lineage>
</organism>
<keyword evidence="1" id="KW-0614">Plasmid</keyword>
<dbReference type="Proteomes" id="UP000000268">
    <property type="component" value="Plasmid pREB5"/>
</dbReference>
<accession>A8ZP93</accession>
<sequence length="46" mass="5258">MADIKVDEPFKLLLFNATEKYVQTYIKHHGHVQVIPLDAIYSGARS</sequence>
<name>A8ZP93_ACAM1</name>
<protein>
    <submittedName>
        <fullName evidence="1">Uncharacterized protein</fullName>
    </submittedName>
</protein>
<keyword evidence="2" id="KW-1185">Reference proteome</keyword>
<proteinExistence type="predicted"/>
<evidence type="ECO:0000313" key="2">
    <source>
        <dbReference type="Proteomes" id="UP000000268"/>
    </source>
</evidence>
<dbReference type="EMBL" id="CP000842">
    <property type="protein sequence ID" value="ABW32829.1"/>
    <property type="molecule type" value="Genomic_DNA"/>
</dbReference>